<dbReference type="OrthoDB" id="443958at2759"/>
<evidence type="ECO:0000313" key="3">
    <source>
        <dbReference type="Proteomes" id="UP000186817"/>
    </source>
</evidence>
<accession>A0A1Q9EV34</accession>
<gene>
    <name evidence="2" type="ORF">AK812_SmicGene4942</name>
</gene>
<dbReference type="Proteomes" id="UP000186817">
    <property type="component" value="Unassembled WGS sequence"/>
</dbReference>
<keyword evidence="3" id="KW-1185">Reference proteome</keyword>
<feature type="compositionally biased region" description="Basic and acidic residues" evidence="1">
    <location>
        <begin position="1"/>
        <end position="12"/>
    </location>
</feature>
<feature type="region of interest" description="Disordered" evidence="1">
    <location>
        <begin position="1"/>
        <end position="34"/>
    </location>
</feature>
<dbReference type="EMBL" id="LSRX01000062">
    <property type="protein sequence ID" value="OLQ11267.1"/>
    <property type="molecule type" value="Genomic_DNA"/>
</dbReference>
<proteinExistence type="predicted"/>
<name>A0A1Q9EV34_SYMMI</name>
<sequence length="307" mass="34250">MDNDASAKRKGTDSSQASPKESGNHYHQESGFKGKPIAMTGRRYGVAITWDPVDYSKPVVDAVYYNNLVALNGAVSHSGDEVTGQASAVLSDFDEMVWAVFAKLPEQDIHHRPRMYMSLYEETKVKMLLFVAGCSDVSVAACGDSALRDAANATVHVVQEFHGHTVLRFPCEKSRADVDIIVLMEKDANGKWWLYQVEEPAEHGEHFLDILEPTIGDIIRRRIDNAPKYQRVTFQMKKGAAVDLPKNALKRLNFSVMAVIKPKVRKEIDLDCSAVFTDKVHQIYIIVDLVAPKYKDCMSPSLLTGFS</sequence>
<dbReference type="Gene3D" id="2.60.60.30">
    <property type="entry name" value="sav2460 like domains"/>
    <property type="match status" value="1"/>
</dbReference>
<feature type="compositionally biased region" description="Basic and acidic residues" evidence="1">
    <location>
        <begin position="22"/>
        <end position="32"/>
    </location>
</feature>
<dbReference type="AlphaFoldDB" id="A0A1Q9EV34"/>
<organism evidence="2 3">
    <name type="scientific">Symbiodinium microadriaticum</name>
    <name type="common">Dinoflagellate</name>
    <name type="synonym">Zooxanthella microadriatica</name>
    <dbReference type="NCBI Taxonomy" id="2951"/>
    <lineage>
        <taxon>Eukaryota</taxon>
        <taxon>Sar</taxon>
        <taxon>Alveolata</taxon>
        <taxon>Dinophyceae</taxon>
        <taxon>Suessiales</taxon>
        <taxon>Symbiodiniaceae</taxon>
        <taxon>Symbiodinium</taxon>
    </lineage>
</organism>
<protein>
    <submittedName>
        <fullName evidence="2">Uncharacterized protein</fullName>
    </submittedName>
</protein>
<evidence type="ECO:0000256" key="1">
    <source>
        <dbReference type="SAM" id="MobiDB-lite"/>
    </source>
</evidence>
<reference evidence="2 3" key="1">
    <citation type="submission" date="2016-02" db="EMBL/GenBank/DDBJ databases">
        <title>Genome analysis of coral dinoflagellate symbionts highlights evolutionary adaptations to a symbiotic lifestyle.</title>
        <authorList>
            <person name="Aranda M."/>
            <person name="Li Y."/>
            <person name="Liew Y.J."/>
            <person name="Baumgarten S."/>
            <person name="Simakov O."/>
            <person name="Wilson M."/>
            <person name="Piel J."/>
            <person name="Ashoor H."/>
            <person name="Bougouffa S."/>
            <person name="Bajic V.B."/>
            <person name="Ryu T."/>
            <person name="Ravasi T."/>
            <person name="Bayer T."/>
            <person name="Micklem G."/>
            <person name="Kim H."/>
            <person name="Bhak J."/>
            <person name="Lajeunesse T.C."/>
            <person name="Voolstra C.R."/>
        </authorList>
    </citation>
    <scope>NUCLEOTIDE SEQUENCE [LARGE SCALE GENOMIC DNA]</scope>
    <source>
        <strain evidence="2 3">CCMP2467</strain>
    </source>
</reference>
<comment type="caution">
    <text evidence="2">The sequence shown here is derived from an EMBL/GenBank/DDBJ whole genome shotgun (WGS) entry which is preliminary data.</text>
</comment>
<evidence type="ECO:0000313" key="2">
    <source>
        <dbReference type="EMBL" id="OLQ11267.1"/>
    </source>
</evidence>